<keyword evidence="3" id="KW-1185">Reference proteome</keyword>
<gene>
    <name evidence="2" type="ORF">NPIL_311861</name>
</gene>
<protein>
    <submittedName>
        <fullName evidence="2">Uncharacterized protein</fullName>
    </submittedName>
</protein>
<organism evidence="2 3">
    <name type="scientific">Nephila pilipes</name>
    <name type="common">Giant wood spider</name>
    <name type="synonym">Nephila maculata</name>
    <dbReference type="NCBI Taxonomy" id="299642"/>
    <lineage>
        <taxon>Eukaryota</taxon>
        <taxon>Metazoa</taxon>
        <taxon>Ecdysozoa</taxon>
        <taxon>Arthropoda</taxon>
        <taxon>Chelicerata</taxon>
        <taxon>Arachnida</taxon>
        <taxon>Araneae</taxon>
        <taxon>Araneomorphae</taxon>
        <taxon>Entelegynae</taxon>
        <taxon>Araneoidea</taxon>
        <taxon>Nephilidae</taxon>
        <taxon>Nephila</taxon>
    </lineage>
</organism>
<proteinExistence type="predicted"/>
<reference evidence="2" key="1">
    <citation type="submission" date="2020-08" db="EMBL/GenBank/DDBJ databases">
        <title>Multicomponent nature underlies the extraordinary mechanical properties of spider dragline silk.</title>
        <authorList>
            <person name="Kono N."/>
            <person name="Nakamura H."/>
            <person name="Mori M."/>
            <person name="Yoshida Y."/>
            <person name="Ohtoshi R."/>
            <person name="Malay A.D."/>
            <person name="Moran D.A.P."/>
            <person name="Tomita M."/>
            <person name="Numata K."/>
            <person name="Arakawa K."/>
        </authorList>
    </citation>
    <scope>NUCLEOTIDE SEQUENCE</scope>
</reference>
<evidence type="ECO:0000256" key="1">
    <source>
        <dbReference type="SAM" id="MobiDB-lite"/>
    </source>
</evidence>
<name>A0A8X6TNJ3_NEPPI</name>
<sequence>MKAACELGLAGVEWELDLIPLRSSSYSNFGTAALSAKTFELSIATMQAAGISSPWSRIFNLLNIKSSSVNIKGKIYFPATKGANHCIKETEMKRTEMTWRARSPGVGGGWNMKRERRGGCEVPSRKGGTTQ</sequence>
<evidence type="ECO:0000313" key="3">
    <source>
        <dbReference type="Proteomes" id="UP000887013"/>
    </source>
</evidence>
<dbReference type="AlphaFoldDB" id="A0A8X6TNJ3"/>
<feature type="region of interest" description="Disordered" evidence="1">
    <location>
        <begin position="100"/>
        <end position="131"/>
    </location>
</feature>
<dbReference type="Proteomes" id="UP000887013">
    <property type="component" value="Unassembled WGS sequence"/>
</dbReference>
<comment type="caution">
    <text evidence="2">The sequence shown here is derived from an EMBL/GenBank/DDBJ whole genome shotgun (WGS) entry which is preliminary data.</text>
</comment>
<accession>A0A8X6TNJ3</accession>
<evidence type="ECO:0000313" key="2">
    <source>
        <dbReference type="EMBL" id="GFT27286.1"/>
    </source>
</evidence>
<dbReference type="EMBL" id="BMAW01060662">
    <property type="protein sequence ID" value="GFT27286.1"/>
    <property type="molecule type" value="Genomic_DNA"/>
</dbReference>